<proteinExistence type="predicted"/>
<accession>A0ABP8W8A4</accession>
<sequence length="810" mass="87623">MTAGLCDECTRRRDNWFTAVSNAIVGRIVDDPLLQALLRMTTGVGHRHGLRDEELAINGQSVDEVRKEVTRWRTGRVEPRTAWLSDITWISLRQYGQTSQRVNAAVLDEIAHGPAARMPHLHRDPLTPPPACAHDDDLYESTPAGVLSFGDNHLAIVRQHVDADITAALTAFTPLELLHSEDDVPGDLAADEVLSKCGARIDVPLAGRGGWSGSCPDGITEFQREWILNRGARNMHQTSGAVPGWFITAESLDDVNALKRLKYAGAFSFEEQPDRFDLNLHPPGPDGRPSNLRIGFGHGIEATSLLRLAIIATMRSILVDVLFLDHRFHLQHVASFSIKVPEGVAEAAAAFAKRHARPDGVIDFFAEALEADEEAALRAGAAEMRRHDVARFVRAASEGRVPRRVRGVIRRYLEALERYAALEGKYLGLDWSSSAELEETRLALREAVAGTGLHLPVIDQVTLAVLGDRRAFVHLECDTDAVLYPVVSWLDENQTPQFKGFPCGIWGSPASKPPSADAAENAESERDEVASLAAALRPLKHLLDLGITRLVVCPSERFTRTPVHVALLTLGFDEVSYAPSLALLQPTNPTTAPGPRPPHINGWAGTGKDHLPGVAAEIAIVADLYSSAADNALPASGRYPLIHLAGHATTGSSEASTGIQLQGGTLTGADVLAGLNIAGTKLVVLAACGTGHSRYEPTQLLEQTPLDSCFITVGATVCIATTRPVSDRIAVIFSTALHHALVQGTALWDAYTHACIAARNPDRRRLPSTATQVLDRTSLGWDTAPLTPIEVNDWMTFKMSGAHWHVATPL</sequence>
<comment type="caution">
    <text evidence="2">The sequence shown here is derived from an EMBL/GenBank/DDBJ whole genome shotgun (WGS) entry which is preliminary data.</text>
</comment>
<evidence type="ECO:0000313" key="2">
    <source>
        <dbReference type="EMBL" id="GAA4684094.1"/>
    </source>
</evidence>
<evidence type="ECO:0000259" key="1">
    <source>
        <dbReference type="Pfam" id="PF12770"/>
    </source>
</evidence>
<gene>
    <name evidence="2" type="ORF">GCM10023226_21760</name>
</gene>
<dbReference type="EMBL" id="BAABIM010000002">
    <property type="protein sequence ID" value="GAA4684094.1"/>
    <property type="molecule type" value="Genomic_DNA"/>
</dbReference>
<dbReference type="Proteomes" id="UP001500621">
    <property type="component" value="Unassembled WGS sequence"/>
</dbReference>
<dbReference type="InterPro" id="IPR024983">
    <property type="entry name" value="CHAT_dom"/>
</dbReference>
<keyword evidence="3" id="KW-1185">Reference proteome</keyword>
<dbReference type="Pfam" id="PF12770">
    <property type="entry name" value="CHAT"/>
    <property type="match status" value="1"/>
</dbReference>
<name>A0ABP8W8A4_9ACTN</name>
<protein>
    <recommendedName>
        <fullName evidence="1">CHAT domain-containing protein</fullName>
    </recommendedName>
</protein>
<reference evidence="3" key="1">
    <citation type="journal article" date="2019" name="Int. J. Syst. Evol. Microbiol.">
        <title>The Global Catalogue of Microorganisms (GCM) 10K type strain sequencing project: providing services to taxonomists for standard genome sequencing and annotation.</title>
        <authorList>
            <consortium name="The Broad Institute Genomics Platform"/>
            <consortium name="The Broad Institute Genome Sequencing Center for Infectious Disease"/>
            <person name="Wu L."/>
            <person name="Ma J."/>
        </authorList>
    </citation>
    <scope>NUCLEOTIDE SEQUENCE [LARGE SCALE GENOMIC DNA]</scope>
    <source>
        <strain evidence="3">JCM 18127</strain>
    </source>
</reference>
<feature type="domain" description="CHAT" evidence="1">
    <location>
        <begin position="535"/>
        <end position="801"/>
    </location>
</feature>
<evidence type="ECO:0000313" key="3">
    <source>
        <dbReference type="Proteomes" id="UP001500621"/>
    </source>
</evidence>
<organism evidence="2 3">
    <name type="scientific">Nocardioides nanhaiensis</name>
    <dbReference type="NCBI Taxonomy" id="1476871"/>
    <lineage>
        <taxon>Bacteria</taxon>
        <taxon>Bacillati</taxon>
        <taxon>Actinomycetota</taxon>
        <taxon>Actinomycetes</taxon>
        <taxon>Propionibacteriales</taxon>
        <taxon>Nocardioidaceae</taxon>
        <taxon>Nocardioides</taxon>
    </lineage>
</organism>